<proteinExistence type="predicted"/>
<reference evidence="2 3" key="1">
    <citation type="journal article" date="2018" name="Sci. Rep.">
        <title>Genome sequence of the cauliflower mushroom Sparassis crispa (Hanabiratake) and its association with beneficial usage.</title>
        <authorList>
            <person name="Kiyama R."/>
            <person name="Furutani Y."/>
            <person name="Kawaguchi K."/>
            <person name="Nakanishi T."/>
        </authorList>
    </citation>
    <scope>NUCLEOTIDE SEQUENCE [LARGE SCALE GENOMIC DNA]</scope>
</reference>
<dbReference type="InterPro" id="IPR023210">
    <property type="entry name" value="NADP_OxRdtase_dom"/>
</dbReference>
<dbReference type="GeneID" id="38779847"/>
<dbReference type="STRING" id="139825.A0A401GL98"/>
<dbReference type="SUPFAM" id="SSF51430">
    <property type="entry name" value="NAD(P)-linked oxidoreductase"/>
    <property type="match status" value="1"/>
</dbReference>
<name>A0A401GL98_9APHY</name>
<keyword evidence="3" id="KW-1185">Reference proteome</keyword>
<accession>A0A401GL98</accession>
<dbReference type="InterPro" id="IPR036812">
    <property type="entry name" value="NAD(P)_OxRdtase_dom_sf"/>
</dbReference>
<organism evidence="2 3">
    <name type="scientific">Sparassis crispa</name>
    <dbReference type="NCBI Taxonomy" id="139825"/>
    <lineage>
        <taxon>Eukaryota</taxon>
        <taxon>Fungi</taxon>
        <taxon>Dikarya</taxon>
        <taxon>Basidiomycota</taxon>
        <taxon>Agaricomycotina</taxon>
        <taxon>Agaricomycetes</taxon>
        <taxon>Polyporales</taxon>
        <taxon>Sparassidaceae</taxon>
        <taxon>Sparassis</taxon>
    </lineage>
</organism>
<dbReference type="RefSeq" id="XP_027613843.1">
    <property type="nucleotide sequence ID" value="XM_027758042.1"/>
</dbReference>
<dbReference type="OrthoDB" id="48988at2759"/>
<evidence type="ECO:0000313" key="2">
    <source>
        <dbReference type="EMBL" id="GBE82930.1"/>
    </source>
</evidence>
<evidence type="ECO:0000313" key="3">
    <source>
        <dbReference type="Proteomes" id="UP000287166"/>
    </source>
</evidence>
<protein>
    <recommendedName>
        <fullName evidence="1">NADP-dependent oxidoreductase domain-containing protein</fullName>
    </recommendedName>
</protein>
<sequence length="123" mass="13850">MYPPSEEEREMFPTLKLPSNVLRLCRYCRTRFVHFYFPLSSSSLPSRPYASFYTFGDSFPPIVPPGTVDINRVEELARKGIDIAQVAIAWSLSKPGVTAPIVGTTCLDNLKDIIDTPEFCTFP</sequence>
<evidence type="ECO:0000259" key="1">
    <source>
        <dbReference type="Pfam" id="PF00248"/>
    </source>
</evidence>
<comment type="caution">
    <text evidence="2">The sequence shown here is derived from an EMBL/GenBank/DDBJ whole genome shotgun (WGS) entry which is preliminary data.</text>
</comment>
<dbReference type="Proteomes" id="UP000287166">
    <property type="component" value="Unassembled WGS sequence"/>
</dbReference>
<feature type="domain" description="NADP-dependent oxidoreductase" evidence="1">
    <location>
        <begin position="70"/>
        <end position="119"/>
    </location>
</feature>
<dbReference type="EMBL" id="BFAD01000004">
    <property type="protein sequence ID" value="GBE82930.1"/>
    <property type="molecule type" value="Genomic_DNA"/>
</dbReference>
<dbReference type="AlphaFoldDB" id="A0A401GL98"/>
<gene>
    <name evidence="2" type="ORF">SCP_0413170</name>
</gene>
<dbReference type="InParanoid" id="A0A401GL98"/>
<dbReference type="Gene3D" id="3.20.20.100">
    <property type="entry name" value="NADP-dependent oxidoreductase domain"/>
    <property type="match status" value="1"/>
</dbReference>
<dbReference type="Pfam" id="PF00248">
    <property type="entry name" value="Aldo_ket_red"/>
    <property type="match status" value="1"/>
</dbReference>